<name>A0A250IZP0_9BACT</name>
<evidence type="ECO:0000256" key="4">
    <source>
        <dbReference type="ARBA" id="ARBA00022692"/>
    </source>
</evidence>
<dbReference type="PANTHER" id="PTHR30558:SF7">
    <property type="entry name" value="TOL-PAL SYSTEM PROTEIN TOLR"/>
    <property type="match status" value="1"/>
</dbReference>
<dbReference type="Proteomes" id="UP000217257">
    <property type="component" value="Chromosome"/>
</dbReference>
<dbReference type="Gene3D" id="3.30.420.270">
    <property type="match status" value="1"/>
</dbReference>
<evidence type="ECO:0000256" key="5">
    <source>
        <dbReference type="ARBA" id="ARBA00022989"/>
    </source>
</evidence>
<keyword evidence="7" id="KW-0653">Protein transport</keyword>
<dbReference type="GO" id="GO:0022857">
    <property type="term" value="F:transmembrane transporter activity"/>
    <property type="evidence" value="ECO:0007669"/>
    <property type="project" value="InterPro"/>
</dbReference>
<dbReference type="RefSeq" id="WP_232537493.1">
    <property type="nucleotide sequence ID" value="NZ_CP022098.1"/>
</dbReference>
<dbReference type="Pfam" id="PF02472">
    <property type="entry name" value="ExbD"/>
    <property type="match status" value="1"/>
</dbReference>
<dbReference type="KEGG" id="cfus:CYFUS_002127"/>
<evidence type="ECO:0000256" key="1">
    <source>
        <dbReference type="ARBA" id="ARBA00004162"/>
    </source>
</evidence>
<organism evidence="10 11">
    <name type="scientific">Cystobacter fuscus</name>
    <dbReference type="NCBI Taxonomy" id="43"/>
    <lineage>
        <taxon>Bacteria</taxon>
        <taxon>Pseudomonadati</taxon>
        <taxon>Myxococcota</taxon>
        <taxon>Myxococcia</taxon>
        <taxon>Myxococcales</taxon>
        <taxon>Cystobacterineae</taxon>
        <taxon>Archangiaceae</taxon>
        <taxon>Cystobacter</taxon>
    </lineage>
</organism>
<evidence type="ECO:0000256" key="7">
    <source>
        <dbReference type="RuleBase" id="RU003879"/>
    </source>
</evidence>
<comment type="subcellular location">
    <subcellularLocation>
        <location evidence="1">Cell membrane</location>
        <topology evidence="1">Single-pass membrane protein</topology>
    </subcellularLocation>
    <subcellularLocation>
        <location evidence="7">Cell membrane</location>
        <topology evidence="7">Single-pass type II membrane protein</topology>
    </subcellularLocation>
</comment>
<sequence>MSARRQFVKPSTPPNSEINVTPLVDVVLVLLIIFMVLTPLLEKDIEVRIPETEEVPPPPDDTPDTQLIVKLDPSGAFSINTEPVSEADYVGKLKRMLSAKKKEDRIVFFVADDKANYGKLVAAFDGAKQAGAFVLGMATEDIPAAAPAGAPGEVPPRPRPLPRPLLPESP</sequence>
<evidence type="ECO:0000256" key="3">
    <source>
        <dbReference type="ARBA" id="ARBA00022475"/>
    </source>
</evidence>
<dbReference type="PANTHER" id="PTHR30558">
    <property type="entry name" value="EXBD MEMBRANE COMPONENT OF PMF-DRIVEN MACROMOLECULE IMPORT SYSTEM"/>
    <property type="match status" value="1"/>
</dbReference>
<reference evidence="10 11" key="1">
    <citation type="submission" date="2017-06" db="EMBL/GenBank/DDBJ databases">
        <title>Sequencing and comparative analysis of myxobacterial genomes.</title>
        <authorList>
            <person name="Rupp O."/>
            <person name="Goesmann A."/>
            <person name="Sogaard-Andersen L."/>
        </authorList>
    </citation>
    <scope>NUCLEOTIDE SEQUENCE [LARGE SCALE GENOMIC DNA]</scope>
    <source>
        <strain evidence="10 11">DSM 52655</strain>
    </source>
</reference>
<proteinExistence type="inferred from homology"/>
<dbReference type="GO" id="GO:0015031">
    <property type="term" value="P:protein transport"/>
    <property type="evidence" value="ECO:0007669"/>
    <property type="project" value="UniProtKB-KW"/>
</dbReference>
<evidence type="ECO:0000256" key="2">
    <source>
        <dbReference type="ARBA" id="ARBA00005811"/>
    </source>
</evidence>
<evidence type="ECO:0000313" key="10">
    <source>
        <dbReference type="EMBL" id="ATB36712.1"/>
    </source>
</evidence>
<evidence type="ECO:0000256" key="8">
    <source>
        <dbReference type="SAM" id="MobiDB-lite"/>
    </source>
</evidence>
<comment type="similarity">
    <text evidence="2 7">Belongs to the ExbD/TolR family.</text>
</comment>
<gene>
    <name evidence="10" type="ORF">CYFUS_002127</name>
</gene>
<protein>
    <submittedName>
        <fullName evidence="10">Biopolymer transporter ExbD</fullName>
    </submittedName>
</protein>
<feature type="compositionally biased region" description="Pro residues" evidence="8">
    <location>
        <begin position="153"/>
        <end position="170"/>
    </location>
</feature>
<dbReference type="GO" id="GO:0005886">
    <property type="term" value="C:plasma membrane"/>
    <property type="evidence" value="ECO:0007669"/>
    <property type="project" value="UniProtKB-SubCell"/>
</dbReference>
<keyword evidence="5 9" id="KW-1133">Transmembrane helix</keyword>
<evidence type="ECO:0000256" key="9">
    <source>
        <dbReference type="SAM" id="Phobius"/>
    </source>
</evidence>
<dbReference type="EMBL" id="CP022098">
    <property type="protein sequence ID" value="ATB36712.1"/>
    <property type="molecule type" value="Genomic_DNA"/>
</dbReference>
<dbReference type="InterPro" id="IPR003400">
    <property type="entry name" value="ExbD"/>
</dbReference>
<accession>A0A250IZP0</accession>
<keyword evidence="4 7" id="KW-0812">Transmembrane</keyword>
<feature type="transmembrane region" description="Helical" evidence="9">
    <location>
        <begin position="20"/>
        <end position="41"/>
    </location>
</feature>
<dbReference type="AlphaFoldDB" id="A0A250IZP0"/>
<keyword evidence="6 9" id="KW-0472">Membrane</keyword>
<keyword evidence="7" id="KW-0813">Transport</keyword>
<evidence type="ECO:0000313" key="11">
    <source>
        <dbReference type="Proteomes" id="UP000217257"/>
    </source>
</evidence>
<keyword evidence="3" id="KW-1003">Cell membrane</keyword>
<evidence type="ECO:0000256" key="6">
    <source>
        <dbReference type="ARBA" id="ARBA00023136"/>
    </source>
</evidence>
<feature type="region of interest" description="Disordered" evidence="8">
    <location>
        <begin position="144"/>
        <end position="170"/>
    </location>
</feature>